<dbReference type="Proteomes" id="UP000517547">
    <property type="component" value="Unassembled WGS sequence"/>
</dbReference>
<protein>
    <submittedName>
        <fullName evidence="2">Uncharacterized protein</fullName>
    </submittedName>
</protein>
<organism evidence="2 3">
    <name type="scientific">Pseudomonas gingeri</name>
    <dbReference type="NCBI Taxonomy" id="117681"/>
    <lineage>
        <taxon>Bacteria</taxon>
        <taxon>Pseudomonadati</taxon>
        <taxon>Pseudomonadota</taxon>
        <taxon>Gammaproteobacteria</taxon>
        <taxon>Pseudomonadales</taxon>
        <taxon>Pseudomonadaceae</taxon>
        <taxon>Pseudomonas</taxon>
    </lineage>
</organism>
<dbReference type="RefSeq" id="WP_017125134.1">
    <property type="nucleotide sequence ID" value="NZ_JACAPC010000005.1"/>
</dbReference>
<sequence length="128" mass="13692">MRWSVFSLFGLLSLFGAAPFASAAGENYGVLIISRERLEVSTPCEIGVYLQDQLSARLFQEQATSFNLPPGDVSVRLKALPGQAPGCNASMLAAPQQLIKLNGGDVRKFAIVAGPNGLRLKQVPLGYQ</sequence>
<comment type="caution">
    <text evidence="2">The sequence shown here is derived from an EMBL/GenBank/DDBJ whole genome shotgun (WGS) entry which is preliminary data.</text>
</comment>
<name>A0A7Y7Y4Z4_9PSED</name>
<reference evidence="2 3" key="1">
    <citation type="submission" date="2020-04" db="EMBL/GenBank/DDBJ databases">
        <title>Molecular characterization of pseudomonads from Agaricus bisporus reveal novel blotch 2 pathogens in Western Europe.</title>
        <authorList>
            <person name="Taparia T."/>
            <person name="Krijger M."/>
            <person name="Haynes E."/>
            <person name="Elpinstone J.G."/>
            <person name="Noble R."/>
            <person name="Van Der Wolf J."/>
        </authorList>
    </citation>
    <scope>NUCLEOTIDE SEQUENCE [LARGE SCALE GENOMIC DNA]</scope>
    <source>
        <strain evidence="2 3">IPO3738</strain>
    </source>
</reference>
<dbReference type="EMBL" id="JACAQE010000011">
    <property type="protein sequence ID" value="NWC18002.1"/>
    <property type="molecule type" value="Genomic_DNA"/>
</dbReference>
<dbReference type="AlphaFoldDB" id="A0A7Y7Y4Z4"/>
<proteinExistence type="predicted"/>
<gene>
    <name evidence="2" type="ORF">HX845_30390</name>
</gene>
<evidence type="ECO:0000256" key="1">
    <source>
        <dbReference type="SAM" id="SignalP"/>
    </source>
</evidence>
<evidence type="ECO:0000313" key="2">
    <source>
        <dbReference type="EMBL" id="NWC18002.1"/>
    </source>
</evidence>
<accession>A0A7Y7Y4Z4</accession>
<evidence type="ECO:0000313" key="3">
    <source>
        <dbReference type="Proteomes" id="UP000517547"/>
    </source>
</evidence>
<feature type="signal peptide" evidence="1">
    <location>
        <begin position="1"/>
        <end position="23"/>
    </location>
</feature>
<keyword evidence="1" id="KW-0732">Signal</keyword>
<feature type="chain" id="PRO_5031450985" evidence="1">
    <location>
        <begin position="24"/>
        <end position="128"/>
    </location>
</feature>